<dbReference type="OrthoDB" id="9811016at2"/>
<keyword evidence="2 5" id="KW-0159">Chromosome partition</keyword>
<evidence type="ECO:0000256" key="1">
    <source>
        <dbReference type="ARBA" id="ARBA00022618"/>
    </source>
</evidence>
<dbReference type="HAMAP" id="MF_01805">
    <property type="entry name" value="ScpA"/>
    <property type="match status" value="1"/>
</dbReference>
<evidence type="ECO:0000256" key="4">
    <source>
        <dbReference type="ARBA" id="ARBA00044777"/>
    </source>
</evidence>
<protein>
    <recommendedName>
        <fullName evidence="4 5">Segregation and condensation protein A</fullName>
    </recommendedName>
</protein>
<evidence type="ECO:0000256" key="2">
    <source>
        <dbReference type="ARBA" id="ARBA00022829"/>
    </source>
</evidence>
<dbReference type="EMBL" id="CP109635">
    <property type="protein sequence ID" value="UYT09606.1"/>
    <property type="molecule type" value="Genomic_DNA"/>
</dbReference>
<reference evidence="7" key="2">
    <citation type="submission" date="2022-10" db="EMBL/GenBank/DDBJ databases">
        <title>Genome assembly of Lactococcus garvieae isolates from cricket gut.</title>
        <authorList>
            <person name="Luecke A.R."/>
            <person name="Brown A.M.V."/>
            <person name="Wakeman C.A."/>
        </authorList>
    </citation>
    <scope>NUCLEOTIDE SEQUENCE</scope>
    <source>
        <strain evidence="7">Alexii-11_2</strain>
    </source>
</reference>
<dbReference type="AlphaFoldDB" id="A0A1I4EVA4"/>
<keyword evidence="1 5" id="KW-0132">Cell division</keyword>
<evidence type="ECO:0000313" key="6">
    <source>
        <dbReference type="EMBL" id="SFL09675.1"/>
    </source>
</evidence>
<dbReference type="GO" id="GO:0005737">
    <property type="term" value="C:cytoplasm"/>
    <property type="evidence" value="ECO:0007669"/>
    <property type="project" value="UniProtKB-SubCell"/>
</dbReference>
<dbReference type="NCBIfam" id="NF000993">
    <property type="entry name" value="PRK00104.1-2"/>
    <property type="match status" value="1"/>
</dbReference>
<evidence type="ECO:0000256" key="5">
    <source>
        <dbReference type="HAMAP-Rule" id="MF_01805"/>
    </source>
</evidence>
<accession>A0A1I4EVA4</accession>
<dbReference type="InterPro" id="IPR003768">
    <property type="entry name" value="ScpA"/>
</dbReference>
<evidence type="ECO:0000313" key="7">
    <source>
        <dbReference type="EMBL" id="UYT09606.1"/>
    </source>
</evidence>
<keyword evidence="5" id="KW-0963">Cytoplasm</keyword>
<dbReference type="GO" id="GO:0007059">
    <property type="term" value="P:chromosome segregation"/>
    <property type="evidence" value="ECO:0007669"/>
    <property type="project" value="UniProtKB-UniRule"/>
</dbReference>
<dbReference type="Gene3D" id="1.10.10.580">
    <property type="entry name" value="Structural maintenance of chromosome 1. Chain E"/>
    <property type="match status" value="1"/>
</dbReference>
<dbReference type="Pfam" id="PF02616">
    <property type="entry name" value="SMC_ScpA"/>
    <property type="match status" value="1"/>
</dbReference>
<dbReference type="EMBL" id="FOTJ01000001">
    <property type="protein sequence ID" value="SFL09675.1"/>
    <property type="molecule type" value="Genomic_DNA"/>
</dbReference>
<dbReference type="GO" id="GO:0051301">
    <property type="term" value="P:cell division"/>
    <property type="evidence" value="ECO:0007669"/>
    <property type="project" value="UniProtKB-KW"/>
</dbReference>
<sequence>MSEEIKIKINDFEGPLDLLLHLVGQYKVDIFEVPLVPIIEQYLNFLKAMKTLELEIASEYMVMASQLMLIKSRRLLPTVAEEFIEDTEQLEQDLLAQIDEYRKYKALSQDIAQMHEARSQYYSKAKTEIIGEDAVLLQDHSSLDLFLAFSNVLALQKQSFTDENTTIEAEKFSISDKIVELSRYFLKKKTCKFSSLFSKKTSKEELLTTFMALLELIKTQQVTFKQEKVFGEILLERGQTKDEQSE</sequence>
<name>A0A1I4EVA4_9LACT</name>
<evidence type="ECO:0000313" key="8">
    <source>
        <dbReference type="Proteomes" id="UP000181969"/>
    </source>
</evidence>
<dbReference type="Gene3D" id="6.10.250.2410">
    <property type="match status" value="1"/>
</dbReference>
<comment type="subcellular location">
    <subcellularLocation>
        <location evidence="5">Cytoplasm</location>
    </subcellularLocation>
    <text evidence="5">Associated with two foci at the outer edges of the nucleoid region in young cells, and at four foci within both cell halves in older cells.</text>
</comment>
<dbReference type="Proteomes" id="UP000181969">
    <property type="component" value="Unassembled WGS sequence"/>
</dbReference>
<reference evidence="6 8" key="1">
    <citation type="submission" date="2016-10" db="EMBL/GenBank/DDBJ databases">
        <authorList>
            <person name="de Groot N.N."/>
        </authorList>
    </citation>
    <scope>NUCLEOTIDE SEQUENCE [LARGE SCALE GENOMIC DNA]</scope>
    <source>
        <strain evidence="6 8">M79</strain>
    </source>
</reference>
<evidence type="ECO:0000256" key="3">
    <source>
        <dbReference type="ARBA" id="ARBA00023306"/>
    </source>
</evidence>
<dbReference type="PANTHER" id="PTHR33969:SF2">
    <property type="entry name" value="SEGREGATION AND CONDENSATION PROTEIN A"/>
    <property type="match status" value="1"/>
</dbReference>
<dbReference type="Proteomes" id="UP001164042">
    <property type="component" value="Chromosome"/>
</dbReference>
<organism evidence="6 8">
    <name type="scientific">Lactococcus garvieae</name>
    <dbReference type="NCBI Taxonomy" id="1363"/>
    <lineage>
        <taxon>Bacteria</taxon>
        <taxon>Bacillati</taxon>
        <taxon>Bacillota</taxon>
        <taxon>Bacilli</taxon>
        <taxon>Lactobacillales</taxon>
        <taxon>Streptococcaceae</taxon>
        <taxon>Lactococcus</taxon>
    </lineage>
</organism>
<dbReference type="GO" id="GO:0006260">
    <property type="term" value="P:DNA replication"/>
    <property type="evidence" value="ECO:0007669"/>
    <property type="project" value="UniProtKB-UniRule"/>
</dbReference>
<comment type="function">
    <text evidence="5">Participates in chromosomal partition during cell division. May act via the formation of a condensin-like complex containing Smc and ScpB that pull DNA away from mid-cell into both cell halves.</text>
</comment>
<gene>
    <name evidence="5" type="primary">scpA</name>
    <name evidence="7" type="ORF">OF801_06360</name>
    <name evidence="6" type="ORF">SAMN05216438_101226</name>
</gene>
<dbReference type="InterPro" id="IPR023093">
    <property type="entry name" value="ScpA-like_C"/>
</dbReference>
<proteinExistence type="inferred from homology"/>
<keyword evidence="3 5" id="KW-0131">Cell cycle</keyword>
<comment type="subunit">
    <text evidence="5">Component of a cohesin-like complex composed of ScpA, ScpB and the Smc homodimer, in which ScpA and ScpB bind to the head domain of Smc. The presence of the three proteins is required for the association of the complex with DNA.</text>
</comment>
<dbReference type="PANTHER" id="PTHR33969">
    <property type="entry name" value="SEGREGATION AND CONDENSATION PROTEIN A"/>
    <property type="match status" value="1"/>
</dbReference>
<dbReference type="RefSeq" id="WP_074750021.1">
    <property type="nucleotide sequence ID" value="NZ_CAXVJC010000006.1"/>
</dbReference>
<comment type="similarity">
    <text evidence="5">Belongs to the ScpA family.</text>
</comment>